<dbReference type="Proteomes" id="UP001156856">
    <property type="component" value="Unassembled WGS sequence"/>
</dbReference>
<comment type="caution">
    <text evidence="2">The sequence shown here is derived from an EMBL/GenBank/DDBJ whole genome shotgun (WGS) entry which is preliminary data.</text>
</comment>
<sequence length="87" mass="9293">MSGAGAAGSTPCEMPPPPALGKPAPEAARRFCNKTAKERGFLGGCLRFSLVTGGRRTYIPLAQFRTCLWPRVGWWASGQLPDSRQGS</sequence>
<accession>A0A512J0E4</accession>
<reference evidence="2 4" key="3">
    <citation type="submission" date="2019-07" db="EMBL/GenBank/DDBJ databases">
        <title>Whole genome shotgun sequence of Methylobacterium oxalidis NBRC 107715.</title>
        <authorList>
            <person name="Hosoyama A."/>
            <person name="Uohara A."/>
            <person name="Ohji S."/>
            <person name="Ichikawa N."/>
        </authorList>
    </citation>
    <scope>NUCLEOTIDE SEQUENCE [LARGE SCALE GENOMIC DNA]</scope>
    <source>
        <strain evidence="2 4">NBRC 107715</strain>
    </source>
</reference>
<dbReference type="EMBL" id="BSPK01000021">
    <property type="protein sequence ID" value="GLS63345.1"/>
    <property type="molecule type" value="Genomic_DNA"/>
</dbReference>
<dbReference type="Proteomes" id="UP000321960">
    <property type="component" value="Unassembled WGS sequence"/>
</dbReference>
<protein>
    <submittedName>
        <fullName evidence="2">Uncharacterized protein</fullName>
    </submittedName>
</protein>
<keyword evidence="5" id="KW-1185">Reference proteome</keyword>
<proteinExistence type="predicted"/>
<reference evidence="3" key="1">
    <citation type="journal article" date="2014" name="Int. J. Syst. Evol. Microbiol.">
        <title>Complete genome of a new Firmicutes species belonging to the dominant human colonic microbiota ('Ruminococcus bicirculans') reveals two chromosomes and a selective capacity to utilize plant glucans.</title>
        <authorList>
            <consortium name="NISC Comparative Sequencing Program"/>
            <person name="Wegmann U."/>
            <person name="Louis P."/>
            <person name="Goesmann A."/>
            <person name="Henrissat B."/>
            <person name="Duncan S.H."/>
            <person name="Flint H.J."/>
        </authorList>
    </citation>
    <scope>NUCLEOTIDE SEQUENCE</scope>
    <source>
        <strain evidence="3">NBRC 107715</strain>
    </source>
</reference>
<reference evidence="3" key="4">
    <citation type="submission" date="2023-01" db="EMBL/GenBank/DDBJ databases">
        <title>Draft genome sequence of Methylobacterium oxalidis strain NBRC 107715.</title>
        <authorList>
            <person name="Sun Q."/>
            <person name="Mori K."/>
        </authorList>
    </citation>
    <scope>NUCLEOTIDE SEQUENCE</scope>
    <source>
        <strain evidence="3">NBRC 107715</strain>
    </source>
</reference>
<evidence type="ECO:0000313" key="2">
    <source>
        <dbReference type="EMBL" id="GEP03450.1"/>
    </source>
</evidence>
<evidence type="ECO:0000256" key="1">
    <source>
        <dbReference type="SAM" id="MobiDB-lite"/>
    </source>
</evidence>
<evidence type="ECO:0000313" key="5">
    <source>
        <dbReference type="Proteomes" id="UP001156856"/>
    </source>
</evidence>
<evidence type="ECO:0000313" key="3">
    <source>
        <dbReference type="EMBL" id="GLS63345.1"/>
    </source>
</evidence>
<gene>
    <name evidence="3" type="ORF">GCM10007888_17260</name>
    <name evidence="2" type="ORF">MOX02_14880</name>
</gene>
<dbReference type="AlphaFoldDB" id="A0A512J0E4"/>
<feature type="region of interest" description="Disordered" evidence="1">
    <location>
        <begin position="1"/>
        <end position="26"/>
    </location>
</feature>
<name>A0A512J0E4_9HYPH</name>
<dbReference type="EMBL" id="BJZU01000021">
    <property type="protein sequence ID" value="GEP03450.1"/>
    <property type="molecule type" value="Genomic_DNA"/>
</dbReference>
<evidence type="ECO:0000313" key="4">
    <source>
        <dbReference type="Proteomes" id="UP000321960"/>
    </source>
</evidence>
<reference evidence="5" key="2">
    <citation type="journal article" date="2019" name="Int. J. Syst. Evol. Microbiol.">
        <title>The Global Catalogue of Microorganisms (GCM) 10K type strain sequencing project: providing services to taxonomists for standard genome sequencing and annotation.</title>
        <authorList>
            <consortium name="The Broad Institute Genomics Platform"/>
            <consortium name="The Broad Institute Genome Sequencing Center for Infectious Disease"/>
            <person name="Wu L."/>
            <person name="Ma J."/>
        </authorList>
    </citation>
    <scope>NUCLEOTIDE SEQUENCE [LARGE SCALE GENOMIC DNA]</scope>
    <source>
        <strain evidence="5">NBRC 107715</strain>
    </source>
</reference>
<organism evidence="2 4">
    <name type="scientific">Methylobacterium oxalidis</name>
    <dbReference type="NCBI Taxonomy" id="944322"/>
    <lineage>
        <taxon>Bacteria</taxon>
        <taxon>Pseudomonadati</taxon>
        <taxon>Pseudomonadota</taxon>
        <taxon>Alphaproteobacteria</taxon>
        <taxon>Hyphomicrobiales</taxon>
        <taxon>Methylobacteriaceae</taxon>
        <taxon>Methylobacterium</taxon>
    </lineage>
</organism>